<dbReference type="AlphaFoldDB" id="A0A0M9DJS0"/>
<name>A0A0M9DJS0_9BACI</name>
<dbReference type="Proteomes" id="UP000037977">
    <property type="component" value="Unassembled WGS sequence"/>
</dbReference>
<protein>
    <submittedName>
        <fullName evidence="1">Uncharacterized protein</fullName>
    </submittedName>
</protein>
<evidence type="ECO:0000313" key="1">
    <source>
        <dbReference type="EMBL" id="KOY82043.1"/>
    </source>
</evidence>
<dbReference type="STRING" id="33935.ADM90_12055"/>
<dbReference type="PATRIC" id="fig|33935.3.peg.1606"/>
<reference evidence="1 2" key="1">
    <citation type="submission" date="2015-07" db="EMBL/GenBank/DDBJ databases">
        <title>Genome sequencing project for genomic taxonomy and phylogenomics of Bacillus-like bacteria.</title>
        <authorList>
            <person name="Liu B."/>
            <person name="Wang J."/>
            <person name="Zhu Y."/>
            <person name="Liu G."/>
            <person name="Chen Q."/>
            <person name="Chen Z."/>
            <person name="Che J."/>
            <person name="Ge C."/>
            <person name="Shi H."/>
            <person name="Pan Z."/>
            <person name="Liu X."/>
        </authorList>
    </citation>
    <scope>NUCLEOTIDE SEQUENCE [LARGE SCALE GENOMIC DNA]</scope>
    <source>
        <strain evidence="1 2">DSM 54</strain>
    </source>
</reference>
<accession>A0A0M9DJS0</accession>
<evidence type="ECO:0000313" key="2">
    <source>
        <dbReference type="Proteomes" id="UP000037977"/>
    </source>
</evidence>
<sequence>MLSIPLFSPVSAQVSNSKEMFALSQDQLNAPINLLEDNPIPGVIIKDITREEYVQNVAENENITYEEANQLVSTRTAQSLQSINNDRGTEVQASNIIWRQASWTQAYSKNPNYKATLVASFEIYTSGSFRQINSATVGSSLAAGQYSPTWQQSNSWKTTAYPVTTATVGVTGNFYEVYNNSAGISGGLPGFNVSVSTSSSVTYVSQPMTIQREYSVY</sequence>
<gene>
    <name evidence="1" type="ORF">ADM90_12055</name>
</gene>
<dbReference type="EMBL" id="LGCI01000007">
    <property type="protein sequence ID" value="KOY82043.1"/>
    <property type="molecule type" value="Genomic_DNA"/>
</dbReference>
<comment type="caution">
    <text evidence="1">The sequence shown here is derived from an EMBL/GenBank/DDBJ whole genome shotgun (WGS) entry which is preliminary data.</text>
</comment>
<proteinExistence type="predicted"/>
<keyword evidence="2" id="KW-1185">Reference proteome</keyword>
<organism evidence="1 2">
    <name type="scientific">Lysinibacillus macroides</name>
    <dbReference type="NCBI Taxonomy" id="33935"/>
    <lineage>
        <taxon>Bacteria</taxon>
        <taxon>Bacillati</taxon>
        <taxon>Bacillota</taxon>
        <taxon>Bacilli</taxon>
        <taxon>Bacillales</taxon>
        <taxon>Bacillaceae</taxon>
        <taxon>Lysinibacillus</taxon>
    </lineage>
</organism>